<feature type="region of interest" description="Disordered" evidence="1">
    <location>
        <begin position="185"/>
        <end position="210"/>
    </location>
</feature>
<evidence type="ECO:0000313" key="3">
    <source>
        <dbReference type="Proteomes" id="UP001345219"/>
    </source>
</evidence>
<keyword evidence="3" id="KW-1185">Reference proteome</keyword>
<proteinExistence type="predicted"/>
<reference evidence="2 3" key="1">
    <citation type="journal article" date="2023" name="Hortic Res">
        <title>Pangenome of water caltrop reveals structural variations and asymmetric subgenome divergence after allopolyploidization.</title>
        <authorList>
            <person name="Zhang X."/>
            <person name="Chen Y."/>
            <person name="Wang L."/>
            <person name="Yuan Y."/>
            <person name="Fang M."/>
            <person name="Shi L."/>
            <person name="Lu R."/>
            <person name="Comes H.P."/>
            <person name="Ma Y."/>
            <person name="Chen Y."/>
            <person name="Huang G."/>
            <person name="Zhou Y."/>
            <person name="Zheng Z."/>
            <person name="Qiu Y."/>
        </authorList>
    </citation>
    <scope>NUCLEOTIDE SEQUENCE [LARGE SCALE GENOMIC DNA]</scope>
    <source>
        <tissue evidence="2">Roots</tissue>
    </source>
</reference>
<comment type="caution">
    <text evidence="2">The sequence shown here is derived from an EMBL/GenBank/DDBJ whole genome shotgun (WGS) entry which is preliminary data.</text>
</comment>
<protein>
    <recommendedName>
        <fullName evidence="4">Protein PHYTOCHROME KINASE SUBSTRATE 4</fullName>
    </recommendedName>
</protein>
<dbReference type="EMBL" id="JAXIOK010000022">
    <property type="protein sequence ID" value="KAK4743684.1"/>
    <property type="molecule type" value="Genomic_DNA"/>
</dbReference>
<evidence type="ECO:0000256" key="1">
    <source>
        <dbReference type="SAM" id="MobiDB-lite"/>
    </source>
</evidence>
<dbReference type="PANTHER" id="PTHR33781">
    <property type="entry name" value="PROTEIN PHYTOCHROME KINASE SUBSTRATE 1-RELATED"/>
    <property type="match status" value="1"/>
</dbReference>
<dbReference type="PANTHER" id="PTHR33781:SF1">
    <property type="entry name" value="PROTEIN PHYTOCHROME KINASE SUBSTRATE 4"/>
    <property type="match status" value="1"/>
</dbReference>
<evidence type="ECO:0008006" key="4">
    <source>
        <dbReference type="Google" id="ProtNLM"/>
    </source>
</evidence>
<evidence type="ECO:0000313" key="2">
    <source>
        <dbReference type="EMBL" id="KAK4743684.1"/>
    </source>
</evidence>
<dbReference type="Proteomes" id="UP001345219">
    <property type="component" value="Chromosome 9"/>
</dbReference>
<feature type="compositionally biased region" description="Low complexity" evidence="1">
    <location>
        <begin position="1"/>
        <end position="24"/>
    </location>
</feature>
<accession>A0AAN7GTF7</accession>
<dbReference type="GO" id="GO:0009638">
    <property type="term" value="P:phototropism"/>
    <property type="evidence" value="ECO:0007669"/>
    <property type="project" value="InterPro"/>
</dbReference>
<feature type="compositionally biased region" description="Basic and acidic residues" evidence="1">
    <location>
        <begin position="191"/>
        <end position="202"/>
    </location>
</feature>
<dbReference type="AlphaFoldDB" id="A0AAN7GTF7"/>
<organism evidence="2 3">
    <name type="scientific">Trapa incisa</name>
    <dbReference type="NCBI Taxonomy" id="236973"/>
    <lineage>
        <taxon>Eukaryota</taxon>
        <taxon>Viridiplantae</taxon>
        <taxon>Streptophyta</taxon>
        <taxon>Embryophyta</taxon>
        <taxon>Tracheophyta</taxon>
        <taxon>Spermatophyta</taxon>
        <taxon>Magnoliopsida</taxon>
        <taxon>eudicotyledons</taxon>
        <taxon>Gunneridae</taxon>
        <taxon>Pentapetalae</taxon>
        <taxon>rosids</taxon>
        <taxon>malvids</taxon>
        <taxon>Myrtales</taxon>
        <taxon>Lythraceae</taxon>
        <taxon>Trapa</taxon>
    </lineage>
</organism>
<gene>
    <name evidence="2" type="ORF">SAY87_009996</name>
</gene>
<feature type="region of interest" description="Disordered" evidence="1">
    <location>
        <begin position="1"/>
        <end position="40"/>
    </location>
</feature>
<dbReference type="InterPro" id="IPR039615">
    <property type="entry name" value="PKS"/>
</dbReference>
<name>A0AAN7GTF7_9MYRT</name>
<sequence>MASSSINSMSSFPLSQSLQPSFPLRTSSPPSDLKKPALTTEEFSLPSYVRSADDEGRSEAAASDDMELSIFDARKYFSIEASFEPILSTATTTRISPSVPRFSPASSVDGFSRNHRTRSFRSYAVPTASSEASWNCHTGLLTKPPGSISAALRKPPLDRKSRLGWSGSPRWMIFRRRCPCSCKKSVQVKEGSPETRSPESRRSKFSPKQGEAAAAYRINKFDDFLMKTQSITVPNVHRRFSNGGFTFPVLEPSISSSPLPPSARKQVIHSFPRPKTASDIITSLNLPLADDPARDSIEVFQPSADTSEVRIAYPASPYRRADDLSINDDAASDASSDLFEIESFTTQSNSTSFPAAAYGRPRDSLDEARPRLSSAAAAVEIYGYLDGQSAYDAATECGYEPSEASVTWSVTTAEGTAFDYASVTNYSVSASDVEEFTRIQLRQHRELERSSGGGLLTSCRCEKAVNVGPNPIKYSAVKSRDKHASYYKPAL</sequence>